<sequence length="305" mass="36083">MAKVKEYGPVDERFTWINLPVDDLDDLLDIGNRYGISEEMLAYASDKNERARLEYDDDTDTLLIIFNIANKKKVNYHYETLPMTFIIRNRVLLTFAHEDNDYVIQLMKHYVHRYPEEGLYKFLFSSLFLIVKEYFPLVEEMDRERNLLTKELRTRTTRKNLFNLSDLETGIAYFRTGARQNEILLEQFRSPSLFKRLDGIDIEELDDAVIEAKQLVEMTELSWQILDRLSDTYNNVLNNNLNETMRILTVLSILLTVPTIVTGFYGMNMDLPFVQSRFAWVFALVISALGWWILARILKRFFDKH</sequence>
<dbReference type="PANTHER" id="PTHR47891">
    <property type="entry name" value="TRANSPORTER-RELATED"/>
    <property type="match status" value="1"/>
</dbReference>
<evidence type="ECO:0000256" key="2">
    <source>
        <dbReference type="ARBA" id="ARBA00009765"/>
    </source>
</evidence>
<dbReference type="GO" id="GO:0046873">
    <property type="term" value="F:metal ion transmembrane transporter activity"/>
    <property type="evidence" value="ECO:0007669"/>
    <property type="project" value="InterPro"/>
</dbReference>
<keyword evidence="3" id="KW-0812">Transmembrane</keyword>
<dbReference type="InterPro" id="IPR045861">
    <property type="entry name" value="CorA_cytoplasmic_dom"/>
</dbReference>
<dbReference type="InterPro" id="IPR047199">
    <property type="entry name" value="CorA-like"/>
</dbReference>
<evidence type="ECO:0000313" key="7">
    <source>
        <dbReference type="Proteomes" id="UP000251923"/>
    </source>
</evidence>
<proteinExistence type="inferred from homology"/>
<evidence type="ECO:0000256" key="3">
    <source>
        <dbReference type="ARBA" id="ARBA00022692"/>
    </source>
</evidence>
<gene>
    <name evidence="6" type="ORF">DBT54_00550</name>
</gene>
<evidence type="ECO:0000256" key="5">
    <source>
        <dbReference type="ARBA" id="ARBA00023136"/>
    </source>
</evidence>
<dbReference type="SUPFAM" id="SSF144083">
    <property type="entry name" value="Magnesium transport protein CorA, transmembrane region"/>
    <property type="match status" value="1"/>
</dbReference>
<evidence type="ECO:0000313" key="6">
    <source>
        <dbReference type="EMBL" id="RAV81396.1"/>
    </source>
</evidence>
<dbReference type="EMBL" id="QMHM01000001">
    <property type="protein sequence ID" value="RAV81396.1"/>
    <property type="molecule type" value="Genomic_DNA"/>
</dbReference>
<comment type="subcellular location">
    <subcellularLocation>
        <location evidence="1">Membrane</location>
        <topology evidence="1">Multi-pass membrane protein</topology>
    </subcellularLocation>
</comment>
<dbReference type="Pfam" id="PF01544">
    <property type="entry name" value="CorA"/>
    <property type="match status" value="1"/>
</dbReference>
<protein>
    <submittedName>
        <fullName evidence="6">Magnesium transporter CorA family protein</fullName>
    </submittedName>
</protein>
<dbReference type="GO" id="GO:0016020">
    <property type="term" value="C:membrane"/>
    <property type="evidence" value="ECO:0007669"/>
    <property type="project" value="UniProtKB-SubCell"/>
</dbReference>
<keyword evidence="5" id="KW-0472">Membrane</keyword>
<dbReference type="SUPFAM" id="SSF143865">
    <property type="entry name" value="CorA soluble domain-like"/>
    <property type="match status" value="1"/>
</dbReference>
<dbReference type="Gene3D" id="1.20.58.340">
    <property type="entry name" value="Magnesium transport protein CorA, transmembrane region"/>
    <property type="match status" value="2"/>
</dbReference>
<dbReference type="AlphaFoldDB" id="A0A2I1L6V6"/>
<keyword evidence="4" id="KW-1133">Transmembrane helix</keyword>
<dbReference type="Proteomes" id="UP000251923">
    <property type="component" value="Unassembled WGS sequence"/>
</dbReference>
<accession>A0A2I1L6V6</accession>
<evidence type="ECO:0000256" key="4">
    <source>
        <dbReference type="ARBA" id="ARBA00022989"/>
    </source>
</evidence>
<dbReference type="RefSeq" id="WP_070598160.1">
    <property type="nucleotide sequence ID" value="NZ_JASOKO010000002.1"/>
</dbReference>
<reference evidence="6 7" key="1">
    <citation type="submission" date="2018-04" db="EMBL/GenBank/DDBJ databases">
        <title>Aerococcus urinae genomes.</title>
        <authorList>
            <person name="Hilt E."/>
            <person name="Gilbert N.M."/>
            <person name="Thomas-White K."/>
            <person name="Putonti C."/>
            <person name="Lewis A.L."/>
            <person name="Visck K.L."/>
            <person name="Wolfe A.J."/>
        </authorList>
    </citation>
    <scope>NUCLEOTIDE SEQUENCE [LARGE SCALE GENOMIC DNA]</scope>
    <source>
        <strain evidence="6 7">UMB7480</strain>
    </source>
</reference>
<name>A0A2I1L6V6_9LACT</name>
<comment type="caution">
    <text evidence="6">The sequence shown here is derived from an EMBL/GenBank/DDBJ whole genome shotgun (WGS) entry which is preliminary data.</text>
</comment>
<evidence type="ECO:0000256" key="1">
    <source>
        <dbReference type="ARBA" id="ARBA00004141"/>
    </source>
</evidence>
<dbReference type="CDD" id="cd12827">
    <property type="entry name" value="EcCorA_ZntB-like_u2"/>
    <property type="match status" value="1"/>
</dbReference>
<dbReference type="PANTHER" id="PTHR47891:SF1">
    <property type="entry name" value="CORA-MAGNESIUM AND COBALT TRANSPORTER"/>
    <property type="match status" value="1"/>
</dbReference>
<comment type="similarity">
    <text evidence="2">Belongs to the CorA metal ion transporter (MIT) (TC 1.A.35) family.</text>
</comment>
<organism evidence="6 7">
    <name type="scientific">Aerococcus urinae</name>
    <dbReference type="NCBI Taxonomy" id="1376"/>
    <lineage>
        <taxon>Bacteria</taxon>
        <taxon>Bacillati</taxon>
        <taxon>Bacillota</taxon>
        <taxon>Bacilli</taxon>
        <taxon>Lactobacillales</taxon>
        <taxon>Aerococcaceae</taxon>
        <taxon>Aerococcus</taxon>
    </lineage>
</organism>
<dbReference type="InterPro" id="IPR002523">
    <property type="entry name" value="MgTranspt_CorA/ZnTranspt_ZntB"/>
</dbReference>
<dbReference type="InterPro" id="IPR045863">
    <property type="entry name" value="CorA_TM1_TM2"/>
</dbReference>
<dbReference type="Gene3D" id="3.30.460.20">
    <property type="entry name" value="CorA soluble domain-like"/>
    <property type="match status" value="1"/>
</dbReference>